<evidence type="ECO:0000256" key="6">
    <source>
        <dbReference type="HAMAP-Rule" id="MF_01844"/>
    </source>
</evidence>
<evidence type="ECO:0000256" key="5">
    <source>
        <dbReference type="ARBA" id="ARBA00023136"/>
    </source>
</evidence>
<reference evidence="7 8" key="1">
    <citation type="submission" date="2017-08" db="EMBL/GenBank/DDBJ databases">
        <title>Aliifodinibius alkalisoli sp. nov., isolated from saline alkaline soil.</title>
        <authorList>
            <person name="Liu D."/>
            <person name="Zhang G."/>
        </authorList>
    </citation>
    <scope>NUCLEOTIDE SEQUENCE [LARGE SCALE GENOMIC DNA]</scope>
    <source>
        <strain evidence="7 8">WN023</strain>
    </source>
</reference>
<evidence type="ECO:0000256" key="4">
    <source>
        <dbReference type="ARBA" id="ARBA00022989"/>
    </source>
</evidence>
<dbReference type="InterPro" id="IPR023171">
    <property type="entry name" value="Na/H_antiporter_dom_sf"/>
</dbReference>
<accession>A0A2A2GB92</accession>
<feature type="transmembrane region" description="Helical" evidence="6">
    <location>
        <begin position="133"/>
        <end position="152"/>
    </location>
</feature>
<dbReference type="RefSeq" id="WP_095606254.1">
    <property type="nucleotide sequence ID" value="NZ_NSKE01000005.1"/>
</dbReference>
<dbReference type="GO" id="GO:0005886">
    <property type="term" value="C:plasma membrane"/>
    <property type="evidence" value="ECO:0007669"/>
    <property type="project" value="UniProtKB-SubCell"/>
</dbReference>
<evidence type="ECO:0000313" key="8">
    <source>
        <dbReference type="Proteomes" id="UP000218831"/>
    </source>
</evidence>
<keyword evidence="4 6" id="KW-1133">Transmembrane helix</keyword>
<name>A0A2A2GB92_9BACT</name>
<feature type="transmembrane region" description="Helical" evidence="6">
    <location>
        <begin position="336"/>
        <end position="357"/>
    </location>
</feature>
<dbReference type="PANTHER" id="PTHR30341">
    <property type="entry name" value="SODIUM ION/PROTON ANTIPORTER NHAA-RELATED"/>
    <property type="match status" value="1"/>
</dbReference>
<keyword evidence="6" id="KW-0406">Ion transport</keyword>
<comment type="similarity">
    <text evidence="6">Belongs to the NhaA Na(+)/H(+) (TC 2.A.33) antiporter family.</text>
</comment>
<keyword evidence="6" id="KW-0050">Antiport</keyword>
<feature type="transmembrane region" description="Helical" evidence="6">
    <location>
        <begin position="214"/>
        <end position="244"/>
    </location>
</feature>
<gene>
    <name evidence="6 7" type="primary">nhaA</name>
    <name evidence="7" type="ORF">CK503_07880</name>
</gene>
<feature type="transmembrane region" description="Helical" evidence="6">
    <location>
        <begin position="377"/>
        <end position="396"/>
    </location>
</feature>
<keyword evidence="5 6" id="KW-0472">Membrane</keyword>
<feature type="transmembrane region" description="Helical" evidence="6">
    <location>
        <begin position="161"/>
        <end position="182"/>
    </location>
</feature>
<evidence type="ECO:0000256" key="1">
    <source>
        <dbReference type="ARBA" id="ARBA00004429"/>
    </source>
</evidence>
<comment type="subcellular location">
    <subcellularLocation>
        <location evidence="1">Cell inner membrane</location>
        <topology evidence="1">Multi-pass membrane protein</topology>
    </subcellularLocation>
    <subcellularLocation>
        <location evidence="6">Cell membrane</location>
        <topology evidence="6">Multi-pass membrane protein</topology>
    </subcellularLocation>
</comment>
<keyword evidence="2 6" id="KW-1003">Cell membrane</keyword>
<dbReference type="Proteomes" id="UP000218831">
    <property type="component" value="Unassembled WGS sequence"/>
</dbReference>
<protein>
    <recommendedName>
        <fullName evidence="6">Na(+)/H(+) antiporter NhaA</fullName>
    </recommendedName>
    <alternativeName>
        <fullName evidence="6">Sodium/proton antiporter NhaA</fullName>
    </alternativeName>
</protein>
<feature type="transmembrane region" description="Helical" evidence="6">
    <location>
        <begin position="306"/>
        <end position="324"/>
    </location>
</feature>
<feature type="transmembrane region" description="Helical" evidence="6">
    <location>
        <begin position="67"/>
        <end position="87"/>
    </location>
</feature>
<feature type="transmembrane region" description="Helical" evidence="6">
    <location>
        <begin position="99"/>
        <end position="121"/>
    </location>
</feature>
<dbReference type="AlphaFoldDB" id="A0A2A2GB92"/>
<keyword evidence="6" id="KW-0739">Sodium transport</keyword>
<comment type="caution">
    <text evidence="7">The sequence shown here is derived from an EMBL/GenBank/DDBJ whole genome shotgun (WGS) entry which is preliminary data.</text>
</comment>
<feature type="transmembrane region" description="Helical" evidence="6">
    <location>
        <begin position="21"/>
        <end position="38"/>
    </location>
</feature>
<dbReference type="HAMAP" id="MF_01844">
    <property type="entry name" value="NhaA"/>
    <property type="match status" value="1"/>
</dbReference>
<keyword evidence="8" id="KW-1185">Reference proteome</keyword>
<keyword evidence="6" id="KW-0813">Transport</keyword>
<proteinExistence type="inferred from homology"/>
<dbReference type="GO" id="GO:0006885">
    <property type="term" value="P:regulation of pH"/>
    <property type="evidence" value="ECO:0007669"/>
    <property type="project" value="UniProtKB-UniRule"/>
</dbReference>
<evidence type="ECO:0000256" key="2">
    <source>
        <dbReference type="ARBA" id="ARBA00022475"/>
    </source>
</evidence>
<feature type="transmembrane region" description="Helical" evidence="6">
    <location>
        <begin position="408"/>
        <end position="428"/>
    </location>
</feature>
<dbReference type="Pfam" id="PF06965">
    <property type="entry name" value="Na_H_antiport_1"/>
    <property type="match status" value="1"/>
</dbReference>
<comment type="function">
    <text evidence="6">Na(+)/H(+) antiporter that extrudes sodium in exchange for external protons.</text>
</comment>
<organism evidence="7 8">
    <name type="scientific">Fodinibius salipaludis</name>
    <dbReference type="NCBI Taxonomy" id="2032627"/>
    <lineage>
        <taxon>Bacteria</taxon>
        <taxon>Pseudomonadati</taxon>
        <taxon>Balneolota</taxon>
        <taxon>Balneolia</taxon>
        <taxon>Balneolales</taxon>
        <taxon>Balneolaceae</taxon>
        <taxon>Fodinibius</taxon>
    </lineage>
</organism>
<dbReference type="PANTHER" id="PTHR30341:SF0">
    <property type="entry name" value="NA(+)_H(+) ANTIPORTER NHAA"/>
    <property type="match status" value="1"/>
</dbReference>
<comment type="catalytic activity">
    <reaction evidence="6">
        <text>Na(+)(in) + 2 H(+)(out) = Na(+)(out) + 2 H(+)(in)</text>
        <dbReference type="Rhea" id="RHEA:29251"/>
        <dbReference type="ChEBI" id="CHEBI:15378"/>
        <dbReference type="ChEBI" id="CHEBI:29101"/>
    </reaction>
</comment>
<dbReference type="OrthoDB" id="9808135at2"/>
<feature type="transmembrane region" description="Helical" evidence="6">
    <location>
        <begin position="188"/>
        <end position="207"/>
    </location>
</feature>
<keyword evidence="6" id="KW-0915">Sodium</keyword>
<keyword evidence="3 6" id="KW-0812">Transmembrane</keyword>
<dbReference type="Gene3D" id="1.20.1530.10">
    <property type="entry name" value="Na+/H+ antiporter like domain"/>
    <property type="match status" value="1"/>
</dbReference>
<dbReference type="GO" id="GO:0015385">
    <property type="term" value="F:sodium:proton antiporter activity"/>
    <property type="evidence" value="ECO:0007669"/>
    <property type="project" value="UniProtKB-UniRule"/>
</dbReference>
<dbReference type="NCBIfam" id="TIGR00773">
    <property type="entry name" value="NhaA"/>
    <property type="match status" value="1"/>
</dbReference>
<dbReference type="InterPro" id="IPR004670">
    <property type="entry name" value="NhaA"/>
</dbReference>
<evidence type="ECO:0000256" key="3">
    <source>
        <dbReference type="ARBA" id="ARBA00022692"/>
    </source>
</evidence>
<evidence type="ECO:0000313" key="7">
    <source>
        <dbReference type="EMBL" id="PAU94123.1"/>
    </source>
</evidence>
<sequence>MKNKITFNPLTPIQEFFKTESSSGILLLITTVLALLIANSPMSESYFNFFQSTLTVGTPSLNIEKPLLLWINDGLMAVFFLLIGLEIKRELKYGELSNFKLALTPIVAALGGALVPGAIFIALNAGTEFSQGWAIAIATDIAFAIGILTLLGSKVPIWAKVFLTAVAVVDDLIAVMAIALFYTASIQMTALAVAAGCFIVLLIFNLMNVRRIGFYMIVGIIMWVAVLKSGVHATIAGVVLGLIIPATRNTSLNSLLEKAEGAVSLFKHALKNDQGEARETALNYMDDVVSESESPLHRLEHHLHPWVAYGIIPVFAFANAGVAFDSQLIVEAFSSTLTWGILLGLFVGKQIGIFSAAFLMKVVGLSTFPEQKGTWKIVYGLACLSGVGFTMSLFIGGLSFESPVFLEYAKVGIISGSLISGLLGYGLIRSAINNIDSE</sequence>
<dbReference type="EMBL" id="NSKE01000005">
    <property type="protein sequence ID" value="PAU94123.1"/>
    <property type="molecule type" value="Genomic_DNA"/>
</dbReference>